<reference evidence="2 3" key="1">
    <citation type="submission" date="2018-10" db="EMBL/GenBank/DDBJ databases">
        <title>Genomic Encyclopedia of Type Strains, Phase IV (KMG-IV): sequencing the most valuable type-strain genomes for metagenomic binning, comparative biology and taxonomic classification.</title>
        <authorList>
            <person name="Goeker M."/>
        </authorList>
    </citation>
    <scope>NUCLEOTIDE SEQUENCE [LARGE SCALE GENOMIC DNA]</scope>
    <source>
        <strain evidence="2 3">DSM 25586</strain>
    </source>
</reference>
<sequence>MSYAGDLSPQAAWTKLEAGAILVDVRTEGEWAHIGVPDTASAGERRSDPLFIQWNLAGGAPNPHFVEQLRRQAPADTTVELVFLCRSGARSIAAATAATAAGYTSYNVLEGFEGETDRFGERTVNGWKNRGLPTNLGKI</sequence>
<gene>
    <name evidence="2" type="ORF">C8D78_3008</name>
</gene>
<name>A0A495EHL8_9MICC</name>
<organism evidence="2 3">
    <name type="scientific">Arthrobacter oryzae</name>
    <dbReference type="NCBI Taxonomy" id="409290"/>
    <lineage>
        <taxon>Bacteria</taxon>
        <taxon>Bacillati</taxon>
        <taxon>Actinomycetota</taxon>
        <taxon>Actinomycetes</taxon>
        <taxon>Micrococcales</taxon>
        <taxon>Micrococcaceae</taxon>
        <taxon>Arthrobacter</taxon>
    </lineage>
</organism>
<proteinExistence type="predicted"/>
<evidence type="ECO:0000313" key="2">
    <source>
        <dbReference type="EMBL" id="RKR15487.1"/>
    </source>
</evidence>
<protein>
    <submittedName>
        <fullName evidence="2">Rhodanese-related sulfurtransferase</fullName>
    </submittedName>
</protein>
<evidence type="ECO:0000259" key="1">
    <source>
        <dbReference type="PROSITE" id="PS50206"/>
    </source>
</evidence>
<dbReference type="PROSITE" id="PS50206">
    <property type="entry name" value="RHODANESE_3"/>
    <property type="match status" value="1"/>
</dbReference>
<dbReference type="Pfam" id="PF00581">
    <property type="entry name" value="Rhodanese"/>
    <property type="match status" value="1"/>
</dbReference>
<comment type="caution">
    <text evidence="2">The sequence shown here is derived from an EMBL/GenBank/DDBJ whole genome shotgun (WGS) entry which is preliminary data.</text>
</comment>
<dbReference type="SUPFAM" id="SSF52821">
    <property type="entry name" value="Rhodanese/Cell cycle control phosphatase"/>
    <property type="match status" value="1"/>
</dbReference>
<evidence type="ECO:0000313" key="3">
    <source>
        <dbReference type="Proteomes" id="UP000276055"/>
    </source>
</evidence>
<dbReference type="Gene3D" id="3.40.250.10">
    <property type="entry name" value="Rhodanese-like domain"/>
    <property type="match status" value="1"/>
</dbReference>
<dbReference type="InterPro" id="IPR001763">
    <property type="entry name" value="Rhodanese-like_dom"/>
</dbReference>
<dbReference type="Proteomes" id="UP000276055">
    <property type="component" value="Unassembled WGS sequence"/>
</dbReference>
<dbReference type="AlphaFoldDB" id="A0A495EHL8"/>
<feature type="domain" description="Rhodanese" evidence="1">
    <location>
        <begin position="16"/>
        <end position="136"/>
    </location>
</feature>
<dbReference type="RefSeq" id="WP_120954653.1">
    <property type="nucleotide sequence ID" value="NZ_RBIR01000007.1"/>
</dbReference>
<dbReference type="GO" id="GO:0016740">
    <property type="term" value="F:transferase activity"/>
    <property type="evidence" value="ECO:0007669"/>
    <property type="project" value="UniProtKB-KW"/>
</dbReference>
<dbReference type="SMART" id="SM00450">
    <property type="entry name" value="RHOD"/>
    <property type="match status" value="1"/>
</dbReference>
<dbReference type="InterPro" id="IPR036873">
    <property type="entry name" value="Rhodanese-like_dom_sf"/>
</dbReference>
<accession>A0A495EHL8</accession>
<keyword evidence="2" id="KW-0808">Transferase</keyword>
<dbReference type="EMBL" id="RBIR01000007">
    <property type="protein sequence ID" value="RKR15487.1"/>
    <property type="molecule type" value="Genomic_DNA"/>
</dbReference>
<dbReference type="OrthoDB" id="9815890at2"/>